<evidence type="ECO:0000256" key="2">
    <source>
        <dbReference type="ARBA" id="ARBA00022692"/>
    </source>
</evidence>
<comment type="subcellular location">
    <subcellularLocation>
        <location evidence="1">Membrane</location>
        <topology evidence="1">Multi-pass membrane protein</topology>
    </subcellularLocation>
</comment>
<name>A0A439DF33_9PEZI</name>
<comment type="similarity">
    <text evidence="5">Belongs to the SAT4 family.</text>
</comment>
<sequence length="331" mass="36198">MRYYATEPGYVIAAAILLPLLDITAVALRFWARAKQKKAMKADDWLMVPATILVTAIGVAIAFGVAKGAIAHPTAIPPDFDGNHLEIETPQMTLIYKIQWAFDVAASSVRTAWPATSSRAASSAGFFLASLFQCGVGFSALWGSTLEIVQNCEDIMHLALAICITGFILDLITIGVPVPLVWRLNLSCTKKMAAAAVFLLGSVSIVASLLRLINLAPIVSNGFQPHVDQLLVVTQYFYWGVVESGVGIIAVCLPTLQFLIRDVSWEPTLQAARHFFRFRGRSKRSRSEPEVESNFPPSDERVQVAPLGQFAANQESLTRRQGLRTEVLLIQ</sequence>
<proteinExistence type="inferred from homology"/>
<feature type="transmembrane region" description="Helical" evidence="6">
    <location>
        <begin position="155"/>
        <end position="182"/>
    </location>
</feature>
<keyword evidence="2 6" id="KW-0812">Transmembrane</keyword>
<evidence type="ECO:0000256" key="3">
    <source>
        <dbReference type="ARBA" id="ARBA00022989"/>
    </source>
</evidence>
<dbReference type="GO" id="GO:0016020">
    <property type="term" value="C:membrane"/>
    <property type="evidence" value="ECO:0007669"/>
    <property type="project" value="UniProtKB-SubCell"/>
</dbReference>
<comment type="caution">
    <text evidence="8">The sequence shown here is derived from an EMBL/GenBank/DDBJ whole genome shotgun (WGS) entry which is preliminary data.</text>
</comment>
<dbReference type="STRING" id="363999.A0A439DF33"/>
<evidence type="ECO:0000256" key="6">
    <source>
        <dbReference type="SAM" id="Phobius"/>
    </source>
</evidence>
<evidence type="ECO:0000256" key="1">
    <source>
        <dbReference type="ARBA" id="ARBA00004141"/>
    </source>
</evidence>
<dbReference type="InterPro" id="IPR052337">
    <property type="entry name" value="SAT4-like"/>
</dbReference>
<keyword evidence="4 6" id="KW-0472">Membrane</keyword>
<dbReference type="PANTHER" id="PTHR33048">
    <property type="entry name" value="PTH11-LIKE INTEGRAL MEMBRANE PROTEIN (AFU_ORTHOLOGUE AFUA_5G11245)"/>
    <property type="match status" value="1"/>
</dbReference>
<dbReference type="EMBL" id="RYZI01000036">
    <property type="protein sequence ID" value="RWA13013.1"/>
    <property type="molecule type" value="Genomic_DNA"/>
</dbReference>
<protein>
    <recommendedName>
        <fullName evidence="7">Rhodopsin domain-containing protein</fullName>
    </recommendedName>
</protein>
<keyword evidence="9" id="KW-1185">Reference proteome</keyword>
<evidence type="ECO:0000259" key="7">
    <source>
        <dbReference type="Pfam" id="PF20684"/>
    </source>
</evidence>
<feature type="domain" description="Rhodopsin" evidence="7">
    <location>
        <begin position="28"/>
        <end position="261"/>
    </location>
</feature>
<keyword evidence="3 6" id="KW-1133">Transmembrane helix</keyword>
<dbReference type="Proteomes" id="UP000286045">
    <property type="component" value="Unassembled WGS sequence"/>
</dbReference>
<dbReference type="PANTHER" id="PTHR33048:SF134">
    <property type="entry name" value="INTEGRAL MEMBRANE PROTEIN"/>
    <property type="match status" value="1"/>
</dbReference>
<evidence type="ECO:0000313" key="8">
    <source>
        <dbReference type="EMBL" id="RWA13013.1"/>
    </source>
</evidence>
<feature type="transmembrane region" description="Helical" evidence="6">
    <location>
        <begin position="194"/>
        <end position="216"/>
    </location>
</feature>
<evidence type="ECO:0000256" key="5">
    <source>
        <dbReference type="ARBA" id="ARBA00038359"/>
    </source>
</evidence>
<feature type="transmembrane region" description="Helical" evidence="6">
    <location>
        <begin position="125"/>
        <end position="143"/>
    </location>
</feature>
<organism evidence="8 9">
    <name type="scientific">Xylaria grammica</name>
    <dbReference type="NCBI Taxonomy" id="363999"/>
    <lineage>
        <taxon>Eukaryota</taxon>
        <taxon>Fungi</taxon>
        <taxon>Dikarya</taxon>
        <taxon>Ascomycota</taxon>
        <taxon>Pezizomycotina</taxon>
        <taxon>Sordariomycetes</taxon>
        <taxon>Xylariomycetidae</taxon>
        <taxon>Xylariales</taxon>
        <taxon>Xylariaceae</taxon>
        <taxon>Xylaria</taxon>
    </lineage>
</organism>
<feature type="transmembrane region" description="Helical" evidence="6">
    <location>
        <begin position="44"/>
        <end position="66"/>
    </location>
</feature>
<dbReference type="AlphaFoldDB" id="A0A439DF33"/>
<evidence type="ECO:0000256" key="4">
    <source>
        <dbReference type="ARBA" id="ARBA00023136"/>
    </source>
</evidence>
<dbReference type="InterPro" id="IPR049326">
    <property type="entry name" value="Rhodopsin_dom_fungi"/>
</dbReference>
<reference evidence="8 9" key="1">
    <citation type="submission" date="2018-12" db="EMBL/GenBank/DDBJ databases">
        <title>Draft genome sequence of Xylaria grammica IHI A82.</title>
        <authorList>
            <person name="Buettner E."/>
            <person name="Kellner H."/>
        </authorList>
    </citation>
    <scope>NUCLEOTIDE SEQUENCE [LARGE SCALE GENOMIC DNA]</scope>
    <source>
        <strain evidence="8 9">IHI A82</strain>
    </source>
</reference>
<accession>A0A439DF33</accession>
<feature type="transmembrane region" description="Helical" evidence="6">
    <location>
        <begin position="236"/>
        <end position="260"/>
    </location>
</feature>
<dbReference type="Pfam" id="PF20684">
    <property type="entry name" value="Fung_rhodopsin"/>
    <property type="match status" value="1"/>
</dbReference>
<evidence type="ECO:0000313" key="9">
    <source>
        <dbReference type="Proteomes" id="UP000286045"/>
    </source>
</evidence>
<gene>
    <name evidence="8" type="ORF">EKO27_g2081</name>
</gene>
<feature type="transmembrane region" description="Helical" evidence="6">
    <location>
        <begin position="12"/>
        <end position="32"/>
    </location>
</feature>